<evidence type="ECO:0000256" key="1">
    <source>
        <dbReference type="ARBA" id="ARBA00022723"/>
    </source>
</evidence>
<protein>
    <recommendedName>
        <fullName evidence="7">Rubicon Homology domain-containing protein</fullName>
    </recommendedName>
</protein>
<keyword evidence="3" id="KW-0863">Zinc-finger</keyword>
<dbReference type="CDD" id="cd16448">
    <property type="entry name" value="RING-H2"/>
    <property type="match status" value="1"/>
</dbReference>
<feature type="chain" id="PRO_5047442181" description="Rubicon Homology domain-containing protein" evidence="6">
    <location>
        <begin position="16"/>
        <end position="482"/>
    </location>
</feature>
<dbReference type="Proteomes" id="UP001217089">
    <property type="component" value="Unassembled WGS sequence"/>
</dbReference>
<feature type="signal peptide" evidence="6">
    <location>
        <begin position="1"/>
        <end position="15"/>
    </location>
</feature>
<dbReference type="PANTHER" id="PTHR12326:SF12">
    <property type="entry name" value="PLECKSTRIN HOMOLOGY AND RUN DOMAIN CONTAINING M1"/>
    <property type="match status" value="1"/>
</dbReference>
<dbReference type="InterPro" id="IPR025258">
    <property type="entry name" value="RH_dom"/>
</dbReference>
<keyword evidence="4" id="KW-0862">Zinc</keyword>
<dbReference type="InterPro" id="IPR051366">
    <property type="entry name" value="DEF8"/>
</dbReference>
<evidence type="ECO:0000256" key="6">
    <source>
        <dbReference type="SAM" id="SignalP"/>
    </source>
</evidence>
<keyword evidence="6" id="KW-0732">Signal</keyword>
<evidence type="ECO:0000256" key="3">
    <source>
        <dbReference type="ARBA" id="ARBA00022771"/>
    </source>
</evidence>
<feature type="region of interest" description="Disordered" evidence="5">
    <location>
        <begin position="16"/>
        <end position="58"/>
    </location>
</feature>
<evidence type="ECO:0000313" key="9">
    <source>
        <dbReference type="Proteomes" id="UP001217089"/>
    </source>
</evidence>
<dbReference type="PANTHER" id="PTHR12326">
    <property type="entry name" value="PLECKSTRIN HOMOLOGY DOMAIN CONTAINING PROTEIN"/>
    <property type="match status" value="1"/>
</dbReference>
<dbReference type="SMART" id="SM01175">
    <property type="entry name" value="DUF4206"/>
    <property type="match status" value="1"/>
</dbReference>
<feature type="domain" description="Rubicon Homology" evidence="7">
    <location>
        <begin position="280"/>
        <end position="461"/>
    </location>
</feature>
<keyword evidence="2" id="KW-0677">Repeat</keyword>
<proteinExistence type="predicted"/>
<dbReference type="EMBL" id="JARBDR010000141">
    <property type="protein sequence ID" value="KAJ8320286.1"/>
    <property type="molecule type" value="Genomic_DNA"/>
</dbReference>
<evidence type="ECO:0000256" key="4">
    <source>
        <dbReference type="ARBA" id="ARBA00022833"/>
    </source>
</evidence>
<dbReference type="Pfam" id="PF13901">
    <property type="entry name" value="RH_dom"/>
    <property type="match status" value="1"/>
</dbReference>
<evidence type="ECO:0000259" key="7">
    <source>
        <dbReference type="SMART" id="SM01175"/>
    </source>
</evidence>
<evidence type="ECO:0000313" key="8">
    <source>
        <dbReference type="EMBL" id="KAJ8320286.1"/>
    </source>
</evidence>
<evidence type="ECO:0000256" key="2">
    <source>
        <dbReference type="ARBA" id="ARBA00022737"/>
    </source>
</evidence>
<gene>
    <name evidence="8" type="ORF">KUTeg_001873</name>
</gene>
<comment type="caution">
    <text evidence="8">The sequence shown here is derived from an EMBL/GenBank/DDBJ whole genome shotgun (WGS) entry which is preliminary data.</text>
</comment>
<accession>A0ABQ9FSP7</accession>
<name>A0ABQ9FSP7_TEGGR</name>
<feature type="region of interest" description="Disordered" evidence="5">
    <location>
        <begin position="455"/>
        <end position="482"/>
    </location>
</feature>
<sequence>MLVFLIIVSHKHLLANNDPCSSNEHNSEVTSKSQTTKSKGKKHKLKPNLSPPNKTSVMPEVSNAIADTVERSHLNLSKPRLSLPDIRLFQGSSSSPNLMDSISEREGVKPRSESLGDVVDGEDADDGHFVGNSLGARSGWSSSFDLEVTDVLEPLQPRSQDIGEDGIPIRRSKAESFGSMLKNYTPSSSVASPSLDDVLQNLPHSSTSSPMKSQFISAQDYTEDYEIITNTMTSVINKDDETHSQMGYLTIVANEMGLDACNFQCFGCKRPIGIIYGKPRVCTYDGGYYCFECHENDEYYIPAFIIHNWDFRKHKVSKRSIAFLQDIEDQALIDISDVNNKLYEHVKEMEDIQKLREQLFYLKAYMFTCKQSIAEDFRKMPSGQLLQSLKKTIKFATKHVYDCGLCSQKGFICEICHNHKVIYPFEIELTCRCLQCKSVFHKACKTESQHCPKCQRRQNRKKVQTEPEAETPDSADYAYSPK</sequence>
<reference evidence="8 9" key="1">
    <citation type="submission" date="2022-12" db="EMBL/GenBank/DDBJ databases">
        <title>Chromosome-level genome of Tegillarca granosa.</title>
        <authorList>
            <person name="Kim J."/>
        </authorList>
    </citation>
    <scope>NUCLEOTIDE SEQUENCE [LARGE SCALE GENOMIC DNA]</scope>
    <source>
        <strain evidence="8">Teg-2019</strain>
        <tissue evidence="8">Adductor muscle</tissue>
    </source>
</reference>
<keyword evidence="1" id="KW-0479">Metal-binding</keyword>
<feature type="compositionally biased region" description="Basic and acidic residues" evidence="5">
    <location>
        <begin position="102"/>
        <end position="114"/>
    </location>
</feature>
<keyword evidence="9" id="KW-1185">Reference proteome</keyword>
<organism evidence="8 9">
    <name type="scientific">Tegillarca granosa</name>
    <name type="common">Malaysian cockle</name>
    <name type="synonym">Anadara granosa</name>
    <dbReference type="NCBI Taxonomy" id="220873"/>
    <lineage>
        <taxon>Eukaryota</taxon>
        <taxon>Metazoa</taxon>
        <taxon>Spiralia</taxon>
        <taxon>Lophotrochozoa</taxon>
        <taxon>Mollusca</taxon>
        <taxon>Bivalvia</taxon>
        <taxon>Autobranchia</taxon>
        <taxon>Pteriomorphia</taxon>
        <taxon>Arcoida</taxon>
        <taxon>Arcoidea</taxon>
        <taxon>Arcidae</taxon>
        <taxon>Tegillarca</taxon>
    </lineage>
</organism>
<feature type="region of interest" description="Disordered" evidence="5">
    <location>
        <begin position="92"/>
        <end position="124"/>
    </location>
</feature>
<evidence type="ECO:0000256" key="5">
    <source>
        <dbReference type="SAM" id="MobiDB-lite"/>
    </source>
</evidence>